<evidence type="ECO:0000256" key="2">
    <source>
        <dbReference type="ARBA" id="ARBA00022801"/>
    </source>
</evidence>
<dbReference type="EC" id="3.2.1.21" evidence="6"/>
<keyword evidence="5" id="KW-0732">Signal</keyword>
<dbReference type="Proteomes" id="UP000588068">
    <property type="component" value="Unassembled WGS sequence"/>
</dbReference>
<dbReference type="PROSITE" id="PS00653">
    <property type="entry name" value="GLYCOSYL_HYDROL_F1_2"/>
    <property type="match status" value="1"/>
</dbReference>
<dbReference type="Gene3D" id="3.20.20.80">
    <property type="entry name" value="Glycosidases"/>
    <property type="match status" value="1"/>
</dbReference>
<gene>
    <name evidence="6" type="ORF">HNQ60_000061</name>
</gene>
<keyword evidence="7" id="KW-1185">Reference proteome</keyword>
<reference evidence="6 7" key="1">
    <citation type="submission" date="2020-08" db="EMBL/GenBank/DDBJ databases">
        <title>Genomic Encyclopedia of Type Strains, Phase IV (KMG-IV): sequencing the most valuable type-strain genomes for metagenomic binning, comparative biology and taxonomic classification.</title>
        <authorList>
            <person name="Goeker M."/>
        </authorList>
    </citation>
    <scope>NUCLEOTIDE SEQUENCE [LARGE SCALE GENOMIC DNA]</scope>
    <source>
        <strain evidence="6 7">DSM 26723</strain>
    </source>
</reference>
<proteinExistence type="inferred from homology"/>
<comment type="caution">
    <text evidence="6">The sequence shown here is derived from an EMBL/GenBank/DDBJ whole genome shotgun (WGS) entry which is preliminary data.</text>
</comment>
<dbReference type="InterPro" id="IPR017853">
    <property type="entry name" value="GH"/>
</dbReference>
<evidence type="ECO:0000313" key="6">
    <source>
        <dbReference type="EMBL" id="MBB6091215.1"/>
    </source>
</evidence>
<dbReference type="AlphaFoldDB" id="A0A841HGK4"/>
<dbReference type="GO" id="GO:0016052">
    <property type="term" value="P:carbohydrate catabolic process"/>
    <property type="evidence" value="ECO:0007669"/>
    <property type="project" value="TreeGrafter"/>
</dbReference>
<dbReference type="InterPro" id="IPR001360">
    <property type="entry name" value="Glyco_hydro_1"/>
</dbReference>
<protein>
    <submittedName>
        <fullName evidence="6">Beta-glucosidase</fullName>
        <ecNumber evidence="6">3.2.1.21</ecNumber>
    </submittedName>
</protein>
<dbReference type="GO" id="GO:0008422">
    <property type="term" value="F:beta-glucosidase activity"/>
    <property type="evidence" value="ECO:0007669"/>
    <property type="project" value="UniProtKB-EC"/>
</dbReference>
<accession>A0A841HGK4</accession>
<evidence type="ECO:0000256" key="3">
    <source>
        <dbReference type="ARBA" id="ARBA00023295"/>
    </source>
</evidence>
<dbReference type="EMBL" id="JACHHZ010000001">
    <property type="protein sequence ID" value="MBB6091215.1"/>
    <property type="molecule type" value="Genomic_DNA"/>
</dbReference>
<keyword evidence="3 6" id="KW-0326">Glycosidase</keyword>
<keyword evidence="2 6" id="KW-0378">Hydrolase</keyword>
<dbReference type="GO" id="GO:0005829">
    <property type="term" value="C:cytosol"/>
    <property type="evidence" value="ECO:0007669"/>
    <property type="project" value="TreeGrafter"/>
</dbReference>
<evidence type="ECO:0000256" key="4">
    <source>
        <dbReference type="RuleBase" id="RU003690"/>
    </source>
</evidence>
<name>A0A841HGK4_9GAMM</name>
<dbReference type="InterPro" id="IPR033132">
    <property type="entry name" value="GH_1_N_CS"/>
</dbReference>
<organism evidence="6 7">
    <name type="scientific">Povalibacter uvarum</name>
    <dbReference type="NCBI Taxonomy" id="732238"/>
    <lineage>
        <taxon>Bacteria</taxon>
        <taxon>Pseudomonadati</taxon>
        <taxon>Pseudomonadota</taxon>
        <taxon>Gammaproteobacteria</taxon>
        <taxon>Steroidobacterales</taxon>
        <taxon>Steroidobacteraceae</taxon>
        <taxon>Povalibacter</taxon>
    </lineage>
</organism>
<comment type="similarity">
    <text evidence="1 4">Belongs to the glycosyl hydrolase 1 family.</text>
</comment>
<dbReference type="RefSeq" id="WP_184329028.1">
    <property type="nucleotide sequence ID" value="NZ_JACHHZ010000001.1"/>
</dbReference>
<sequence length="442" mass="48134">MTTTLNRRSALLLVGSSLLAGGAAAASANTSTARKARVPGFLWGSAGAAYQIEGGNYASDLWVMEHTKPSIFKDPSGDAADAYHRVNEDIALAASLGFNTHRFSIEWSRIEPERGQISGAAIAYYRRVLETIRGHGLTAFVTFNHFTAPRWFAAAGGFETREGIEPFVRYCRLIAERLGDLIDIAATFNEPNLGALVSWSPAIRPLRPHILAARELARASIGAAHWSPPMLGDFRIQQPIMVEAHDRAYEAIKGASGSRFPVGVTLALNDERGDPDAVQLKQAQVWKPWLDAQGDFVGVQNYTYSVVEGDSDLPPPAGVELTQMGYPFAPESLEGVIRAVARLSKRPIYVTENGVATEDDSRRIAFIDRAVAGVAACVDDGIDIRGYIHWSLLDNWEWVSGFGPKFGLVSVDRSSFVRTPKPSAHHLGRIARAELPARSKAR</sequence>
<dbReference type="PRINTS" id="PR00131">
    <property type="entry name" value="GLHYDRLASE1"/>
</dbReference>
<dbReference type="Pfam" id="PF00232">
    <property type="entry name" value="Glyco_hydro_1"/>
    <property type="match status" value="2"/>
</dbReference>
<feature type="signal peptide" evidence="5">
    <location>
        <begin position="1"/>
        <end position="25"/>
    </location>
</feature>
<dbReference type="SUPFAM" id="SSF51445">
    <property type="entry name" value="(Trans)glycosidases"/>
    <property type="match status" value="1"/>
</dbReference>
<evidence type="ECO:0000256" key="1">
    <source>
        <dbReference type="ARBA" id="ARBA00010838"/>
    </source>
</evidence>
<dbReference type="PROSITE" id="PS51318">
    <property type="entry name" value="TAT"/>
    <property type="match status" value="1"/>
</dbReference>
<dbReference type="PANTHER" id="PTHR10353">
    <property type="entry name" value="GLYCOSYL HYDROLASE"/>
    <property type="match status" value="1"/>
</dbReference>
<dbReference type="PANTHER" id="PTHR10353:SF36">
    <property type="entry name" value="LP05116P"/>
    <property type="match status" value="1"/>
</dbReference>
<feature type="chain" id="PRO_5032289768" evidence="5">
    <location>
        <begin position="26"/>
        <end position="442"/>
    </location>
</feature>
<evidence type="ECO:0000313" key="7">
    <source>
        <dbReference type="Proteomes" id="UP000588068"/>
    </source>
</evidence>
<dbReference type="InterPro" id="IPR006311">
    <property type="entry name" value="TAT_signal"/>
</dbReference>
<evidence type="ECO:0000256" key="5">
    <source>
        <dbReference type="SAM" id="SignalP"/>
    </source>
</evidence>